<dbReference type="EMBL" id="CM000760">
    <property type="protein sequence ID" value="OQU92094.1"/>
    <property type="molecule type" value="Genomic_DNA"/>
</dbReference>
<dbReference type="FunFam" id="3.30.700.20:FF:000001">
    <property type="entry name" value="AMME syndrome candidate gene 1"/>
    <property type="match status" value="1"/>
</dbReference>
<dbReference type="SUPFAM" id="SSF143447">
    <property type="entry name" value="AMMECR1-like"/>
    <property type="match status" value="1"/>
</dbReference>
<sequence>MVVATEEMAVYCFDTLVAHYTGEQPPPPAFEDGNHPLFVTWKKVANGSEPRLRGCIGTLEPRQIVSGFKDYSLTSALRDRRFPPIQSKELPTLECTVSILTDYEIAEGYLDWEVGKHGLIIEFTDPEYNIRRSATYLPEVAGHEGWTHAETIDSLMRKAGYQGTITESLRKKIKVTRYQSTLCTMHYGEYVAYLKKNRGAAPSISGVPAVNGFKPAWQCPPVPSQFIQLEAGSSHKEQ</sequence>
<dbReference type="EMBL" id="CM000760">
    <property type="protein sequence ID" value="OQU92093.1"/>
    <property type="molecule type" value="Genomic_DNA"/>
</dbReference>
<dbReference type="AlphaFoldDB" id="A0A1Z5S846"/>
<dbReference type="Gramene" id="OQU92093">
    <property type="protein sequence ID" value="OQU92093"/>
    <property type="gene ID" value="SORBI_3001G289400"/>
</dbReference>
<dbReference type="Gramene" id="OQU92094">
    <property type="protein sequence ID" value="OQU92094"/>
    <property type="gene ID" value="SORBI_3001G289400"/>
</dbReference>
<keyword evidence="3" id="KW-1185">Reference proteome</keyword>
<reference evidence="2 3" key="1">
    <citation type="journal article" date="2009" name="Nature">
        <title>The Sorghum bicolor genome and the diversification of grasses.</title>
        <authorList>
            <person name="Paterson A.H."/>
            <person name="Bowers J.E."/>
            <person name="Bruggmann R."/>
            <person name="Dubchak I."/>
            <person name="Grimwood J."/>
            <person name="Gundlach H."/>
            <person name="Haberer G."/>
            <person name="Hellsten U."/>
            <person name="Mitros T."/>
            <person name="Poliakov A."/>
            <person name="Schmutz J."/>
            <person name="Spannagl M."/>
            <person name="Tang H."/>
            <person name="Wang X."/>
            <person name="Wicker T."/>
            <person name="Bharti A.K."/>
            <person name="Chapman J."/>
            <person name="Feltus F.A."/>
            <person name="Gowik U."/>
            <person name="Grigoriev I.V."/>
            <person name="Lyons E."/>
            <person name="Maher C.A."/>
            <person name="Martis M."/>
            <person name="Narechania A."/>
            <person name="Otillar R.P."/>
            <person name="Penning B.W."/>
            <person name="Salamov A.A."/>
            <person name="Wang Y."/>
            <person name="Zhang L."/>
            <person name="Carpita N.C."/>
            <person name="Freeling M."/>
            <person name="Gingle A.R."/>
            <person name="Hash C.T."/>
            <person name="Keller B."/>
            <person name="Klein P."/>
            <person name="Kresovich S."/>
            <person name="McCann M.C."/>
            <person name="Ming R."/>
            <person name="Peterson D.G."/>
            <person name="Mehboob-ur-Rahman"/>
            <person name="Ware D."/>
            <person name="Westhoff P."/>
            <person name="Mayer K.F."/>
            <person name="Messing J."/>
            <person name="Rokhsar D.S."/>
        </authorList>
    </citation>
    <scope>NUCLEOTIDE SEQUENCE [LARGE SCALE GENOMIC DNA]</scope>
    <source>
        <strain evidence="3">cv. BTx623</strain>
    </source>
</reference>
<evidence type="ECO:0000259" key="1">
    <source>
        <dbReference type="PROSITE" id="PS51112"/>
    </source>
</evidence>
<dbReference type="PANTHER" id="PTHR13016:SF0">
    <property type="entry name" value="AMME SYNDROME CANDIDATE GENE 1 PROTEIN"/>
    <property type="match status" value="1"/>
</dbReference>
<dbReference type="PANTHER" id="PTHR13016">
    <property type="entry name" value="AMMECR1 HOMOLOG"/>
    <property type="match status" value="1"/>
</dbReference>
<dbReference type="InterPro" id="IPR002733">
    <property type="entry name" value="AMMECR1_domain"/>
</dbReference>
<dbReference type="Pfam" id="PF01871">
    <property type="entry name" value="AMMECR1"/>
    <property type="match status" value="1"/>
</dbReference>
<proteinExistence type="predicted"/>
<dbReference type="EMBL" id="CM000760">
    <property type="protein sequence ID" value="OQU92091.1"/>
    <property type="molecule type" value="Genomic_DNA"/>
</dbReference>
<dbReference type="Proteomes" id="UP000000768">
    <property type="component" value="Chromosome 1"/>
</dbReference>
<evidence type="ECO:0000313" key="2">
    <source>
        <dbReference type="EMBL" id="OQU92091.1"/>
    </source>
</evidence>
<dbReference type="InterPro" id="IPR036071">
    <property type="entry name" value="AMMECR1_dom_sf"/>
</dbReference>
<gene>
    <name evidence="2" type="ORF">SORBI_3001G289400</name>
</gene>
<feature type="domain" description="AMMECR1" evidence="1">
    <location>
        <begin position="1"/>
        <end position="194"/>
    </location>
</feature>
<dbReference type="InterPro" id="IPR023473">
    <property type="entry name" value="AMMECR1"/>
</dbReference>
<protein>
    <recommendedName>
        <fullName evidence="1">AMMECR1 domain-containing protein</fullName>
    </recommendedName>
</protein>
<dbReference type="PROSITE" id="PS51112">
    <property type="entry name" value="AMMECR1"/>
    <property type="match status" value="1"/>
</dbReference>
<dbReference type="ExpressionAtlas" id="A0A1Z5S846">
    <property type="expression patterns" value="baseline and differential"/>
</dbReference>
<dbReference type="NCBIfam" id="TIGR00296">
    <property type="entry name" value="TIGR00296 family protein"/>
    <property type="match status" value="1"/>
</dbReference>
<dbReference type="Gramene" id="OQU92091">
    <property type="protein sequence ID" value="OQU92091"/>
    <property type="gene ID" value="SORBI_3001G289400"/>
</dbReference>
<accession>A0A1Z5S846</accession>
<evidence type="ECO:0000313" key="3">
    <source>
        <dbReference type="Proteomes" id="UP000000768"/>
    </source>
</evidence>
<reference evidence="3" key="3">
    <citation type="journal article" date="2018" name="Plant J.">
        <title>The Sorghum bicolor reference genome: improved assembly, gene annotations, a transcriptome atlas, and signatures of genome organization.</title>
        <authorList>
            <person name="McCormick R.F."/>
            <person name="Truong S.K."/>
            <person name="Sreedasyam A."/>
            <person name="Jenkins J."/>
            <person name="Shu S."/>
            <person name="Sims D."/>
            <person name="Kennedy M."/>
            <person name="Amirebrahimi M."/>
            <person name="Weers B.D."/>
            <person name="McKinley B."/>
            <person name="Mattison A."/>
            <person name="Morishige D.T."/>
            <person name="Grimwood J."/>
            <person name="Schmutz J."/>
            <person name="Mullet J.E."/>
        </authorList>
    </citation>
    <scope>NUCLEOTIDE SEQUENCE [LARGE SCALE GENOMIC DNA]</scope>
    <source>
        <strain evidence="3">cv. BTx623</strain>
    </source>
</reference>
<name>A0A1Z5S846_SORBI</name>
<dbReference type="InterPro" id="IPR027485">
    <property type="entry name" value="AMMECR1_N"/>
</dbReference>
<dbReference type="Gene3D" id="3.30.700.20">
    <property type="entry name" value="Hypothetical protein ph0010, domain 1"/>
    <property type="match status" value="1"/>
</dbReference>
<reference evidence="2" key="2">
    <citation type="submission" date="2017-02" db="EMBL/GenBank/DDBJ databases">
        <title>WGS assembly of Sorghum bicolor.</title>
        <authorList>
            <person name="Paterson A."/>
            <person name="Mullet J."/>
            <person name="Bowers J."/>
            <person name="Bruggmann R."/>
            <person name="Dubchak I."/>
            <person name="Grimwood J."/>
            <person name="Gundlach H."/>
            <person name="Haberer G."/>
            <person name="Hellsten U."/>
            <person name="Mitros T."/>
            <person name="Poliakov A."/>
            <person name="Schmutz J."/>
            <person name="Spannagl M."/>
            <person name="Tang H."/>
            <person name="Wang X."/>
            <person name="Wicker T."/>
            <person name="Bharti A."/>
            <person name="Chapman J."/>
            <person name="Feltus F."/>
            <person name="Gowik U."/>
            <person name="Grigoriev I."/>
            <person name="Lyons E."/>
            <person name="Maher C."/>
            <person name="Martis M."/>
            <person name="Narechania A."/>
            <person name="Otillar R."/>
            <person name="Penning B."/>
            <person name="Salamov A."/>
            <person name="Wang Y."/>
            <person name="Zhang L."/>
            <person name="Carpita N."/>
            <person name="Freeling M."/>
            <person name="Gingle A."/>
            <person name="Hash C."/>
            <person name="Keller B."/>
            <person name="Klein P."/>
            <person name="Kresovich S."/>
            <person name="Mccann M."/>
            <person name="Ming R."/>
            <person name="Peterson D."/>
            <person name="Rahman M."/>
            <person name="Ware D."/>
            <person name="Westhoff P."/>
            <person name="Mayer K."/>
            <person name="Messing J."/>
            <person name="Sims D."/>
            <person name="Jenkins J."/>
            <person name="Shu S."/>
            <person name="Rokhsar D."/>
        </authorList>
    </citation>
    <scope>NUCLEOTIDE SEQUENCE</scope>
</reference>
<organism evidence="2 3">
    <name type="scientific">Sorghum bicolor</name>
    <name type="common">Sorghum</name>
    <name type="synonym">Sorghum vulgare</name>
    <dbReference type="NCBI Taxonomy" id="4558"/>
    <lineage>
        <taxon>Eukaryota</taxon>
        <taxon>Viridiplantae</taxon>
        <taxon>Streptophyta</taxon>
        <taxon>Embryophyta</taxon>
        <taxon>Tracheophyta</taxon>
        <taxon>Spermatophyta</taxon>
        <taxon>Magnoliopsida</taxon>
        <taxon>Liliopsida</taxon>
        <taxon>Poales</taxon>
        <taxon>Poaceae</taxon>
        <taxon>PACMAD clade</taxon>
        <taxon>Panicoideae</taxon>
        <taxon>Andropogonodae</taxon>
        <taxon>Andropogoneae</taxon>
        <taxon>Sorghinae</taxon>
        <taxon>Sorghum</taxon>
    </lineage>
</organism>